<evidence type="ECO:0000256" key="1">
    <source>
        <dbReference type="ARBA" id="ARBA00007362"/>
    </source>
</evidence>
<dbReference type="Pfam" id="PF00892">
    <property type="entry name" value="EamA"/>
    <property type="match status" value="2"/>
</dbReference>
<protein>
    <submittedName>
        <fullName evidence="4">DMT family transporter</fullName>
    </submittedName>
</protein>
<sequence>MARRLGRKGANSREARRASYPAHVVTFLALLSSAVWGSADFAGGVLTKRMHPVKVVTLSQLGGLAAAFVFFLSVSLWGSHGDSPVTAWALWGIAAGFSGAVGLLCLYAALSTGTMGVVSPITALGAIVPVTLGLLRGDAWTTIVGVGLVVALVGAVLASGPELSHEVGHRPVTLAAIAAVAFGLSLYFMDGGARHDLSGSMLAMRCGSLSLLIPTFLVLRSRNAAREPLTPRLLLALPLLGIGDLVANLLFAAASAQGQVSIVAVLGSLYPVATLLLARGFLGERLRGVQLAGVALTVVGVCLVSI</sequence>
<dbReference type="EMBL" id="QWLM01000006">
    <property type="protein sequence ID" value="RHW46213.1"/>
    <property type="molecule type" value="Genomic_DNA"/>
</dbReference>
<dbReference type="PANTHER" id="PTHR22911:SF137">
    <property type="entry name" value="SOLUTE CARRIER FAMILY 35 MEMBER G2-RELATED"/>
    <property type="match status" value="1"/>
</dbReference>
<feature type="transmembrane region" description="Helical" evidence="2">
    <location>
        <begin position="233"/>
        <end position="254"/>
    </location>
</feature>
<feature type="transmembrane region" description="Helical" evidence="2">
    <location>
        <begin position="201"/>
        <end position="221"/>
    </location>
</feature>
<name>A0A417Z6I4_9MICO</name>
<evidence type="ECO:0000256" key="2">
    <source>
        <dbReference type="SAM" id="Phobius"/>
    </source>
</evidence>
<dbReference type="InterPro" id="IPR000620">
    <property type="entry name" value="EamA_dom"/>
</dbReference>
<dbReference type="PANTHER" id="PTHR22911">
    <property type="entry name" value="ACYL-MALONYL CONDENSING ENZYME-RELATED"/>
    <property type="match status" value="1"/>
</dbReference>
<feature type="transmembrane region" description="Helical" evidence="2">
    <location>
        <begin position="260"/>
        <end position="278"/>
    </location>
</feature>
<accession>A0A417Z6I4</accession>
<feature type="transmembrane region" description="Helical" evidence="2">
    <location>
        <begin position="172"/>
        <end position="189"/>
    </location>
</feature>
<evidence type="ECO:0000313" key="4">
    <source>
        <dbReference type="EMBL" id="RHW46213.1"/>
    </source>
</evidence>
<keyword evidence="2" id="KW-1133">Transmembrane helix</keyword>
<feature type="transmembrane region" description="Helical" evidence="2">
    <location>
        <begin position="88"/>
        <end position="110"/>
    </location>
</feature>
<comment type="caution">
    <text evidence="4">The sequence shown here is derived from an EMBL/GenBank/DDBJ whole genome shotgun (WGS) entry which is preliminary data.</text>
</comment>
<feature type="transmembrane region" description="Helical" evidence="2">
    <location>
        <begin position="141"/>
        <end position="160"/>
    </location>
</feature>
<dbReference type="InterPro" id="IPR037185">
    <property type="entry name" value="EmrE-like"/>
</dbReference>
<dbReference type="Proteomes" id="UP000285376">
    <property type="component" value="Unassembled WGS sequence"/>
</dbReference>
<feature type="domain" description="EamA" evidence="3">
    <location>
        <begin position="27"/>
        <end position="159"/>
    </location>
</feature>
<proteinExistence type="inferred from homology"/>
<keyword evidence="2" id="KW-0472">Membrane</keyword>
<dbReference type="SUPFAM" id="SSF103481">
    <property type="entry name" value="Multidrug resistance efflux transporter EmrE"/>
    <property type="match status" value="2"/>
</dbReference>
<keyword evidence="2" id="KW-0812">Transmembrane</keyword>
<gene>
    <name evidence="4" type="ORF">D1832_07095</name>
</gene>
<evidence type="ECO:0000313" key="5">
    <source>
        <dbReference type="Proteomes" id="UP000285376"/>
    </source>
</evidence>
<comment type="similarity">
    <text evidence="1">Belongs to the EamA transporter family.</text>
</comment>
<dbReference type="AlphaFoldDB" id="A0A417Z6I4"/>
<evidence type="ECO:0000259" key="3">
    <source>
        <dbReference type="Pfam" id="PF00892"/>
    </source>
</evidence>
<dbReference type="GO" id="GO:0016020">
    <property type="term" value="C:membrane"/>
    <property type="evidence" value="ECO:0007669"/>
    <property type="project" value="InterPro"/>
</dbReference>
<feature type="transmembrane region" description="Helical" evidence="2">
    <location>
        <begin position="55"/>
        <end position="76"/>
    </location>
</feature>
<reference evidence="4 5" key="1">
    <citation type="submission" date="2018-08" db="EMBL/GenBank/DDBJ databases">
        <title>Whole genome sequence analysis of Dermacoccus abyssi bacteria isolated from Deep Mariana trench Micromonospora spp reveals genes involved in the environmental adaptation and production of secondary metabolites.</title>
        <authorList>
            <person name="Abdel-Mageed W.M."/>
            <person name="Lehri B."/>
            <person name="Nouioui I."/>
            <person name="Goodfellow I."/>
            <person name="Jaspars M."/>
            <person name="Karlyshev A."/>
        </authorList>
    </citation>
    <scope>NUCLEOTIDE SEQUENCE [LARGE SCALE GENOMIC DNA]</scope>
    <source>
        <strain evidence="4 5">MT1.1</strain>
    </source>
</reference>
<organism evidence="4 5">
    <name type="scientific">Dermacoccus abyssi</name>
    <dbReference type="NCBI Taxonomy" id="322596"/>
    <lineage>
        <taxon>Bacteria</taxon>
        <taxon>Bacillati</taxon>
        <taxon>Actinomycetota</taxon>
        <taxon>Actinomycetes</taxon>
        <taxon>Micrococcales</taxon>
        <taxon>Dermacoccaceae</taxon>
        <taxon>Dermacoccus</taxon>
    </lineage>
</organism>
<feature type="transmembrane region" description="Helical" evidence="2">
    <location>
        <begin position="117"/>
        <end position="135"/>
    </location>
</feature>
<feature type="domain" description="EamA" evidence="3">
    <location>
        <begin position="172"/>
        <end position="305"/>
    </location>
</feature>